<feature type="region of interest" description="Disordered" evidence="1">
    <location>
        <begin position="366"/>
        <end position="387"/>
    </location>
</feature>
<evidence type="ECO:0000313" key="3">
    <source>
        <dbReference type="Proteomes" id="UP001190700"/>
    </source>
</evidence>
<keyword evidence="3" id="KW-1185">Reference proteome</keyword>
<proteinExistence type="predicted"/>
<dbReference type="AlphaFoldDB" id="A0AAE0FGZ6"/>
<reference evidence="2 3" key="1">
    <citation type="journal article" date="2015" name="Genome Biol. Evol.">
        <title>Comparative Genomics of a Bacterivorous Green Alga Reveals Evolutionary Causalities and Consequences of Phago-Mixotrophic Mode of Nutrition.</title>
        <authorList>
            <person name="Burns J.A."/>
            <person name="Paasch A."/>
            <person name="Narechania A."/>
            <person name="Kim E."/>
        </authorList>
    </citation>
    <scope>NUCLEOTIDE SEQUENCE [LARGE SCALE GENOMIC DNA]</scope>
    <source>
        <strain evidence="2 3">PLY_AMNH</strain>
    </source>
</reference>
<sequence>MILMGLFATAQPVQNELQASETEVSLLPQQFSPHAKTPLTFGLFFTGDASGKHGKMILKVVENIRKHHKSLERFPIVLLTDETTMVLEIPDKMGVEIRRQPSVPGARYLNRARAERSVLEEALTKNRPTHAVFLDATDIIVQRSLLPLFSEQTDCLLHVVVRAGCLPKNRSHFSLALTYRPPQGKERPGRLRGALSINQPINLGVKAVHGGMLPSGIEAYTAFVETYKRNYLDRNRTFGLLEQSAIVDVLKRSSNFSMGSLLKNNKKWWKVPIKDVNGIIAAPPENNKDYIRCQKQHYTEPHHKVECKHLQVQYAKVRMLNCQEWNCLRPFAPSACKESRILHFKGNQKRKMIKWLEEQDKAKDLPTATGIDKKLTDSNEKKQKSRN</sequence>
<comment type="caution">
    <text evidence="2">The sequence shown here is derived from an EMBL/GenBank/DDBJ whole genome shotgun (WGS) entry which is preliminary data.</text>
</comment>
<name>A0AAE0FGZ6_9CHLO</name>
<protein>
    <submittedName>
        <fullName evidence="2">Uncharacterized protein</fullName>
    </submittedName>
</protein>
<organism evidence="2 3">
    <name type="scientific">Cymbomonas tetramitiformis</name>
    <dbReference type="NCBI Taxonomy" id="36881"/>
    <lineage>
        <taxon>Eukaryota</taxon>
        <taxon>Viridiplantae</taxon>
        <taxon>Chlorophyta</taxon>
        <taxon>Pyramimonadophyceae</taxon>
        <taxon>Pyramimonadales</taxon>
        <taxon>Pyramimonadaceae</taxon>
        <taxon>Cymbomonas</taxon>
    </lineage>
</organism>
<gene>
    <name evidence="2" type="ORF">CYMTET_31430</name>
</gene>
<feature type="compositionally biased region" description="Basic and acidic residues" evidence="1">
    <location>
        <begin position="371"/>
        <end position="387"/>
    </location>
</feature>
<dbReference type="Proteomes" id="UP001190700">
    <property type="component" value="Unassembled WGS sequence"/>
</dbReference>
<accession>A0AAE0FGZ6</accession>
<evidence type="ECO:0000256" key="1">
    <source>
        <dbReference type="SAM" id="MobiDB-lite"/>
    </source>
</evidence>
<evidence type="ECO:0000313" key="2">
    <source>
        <dbReference type="EMBL" id="KAK3259585.1"/>
    </source>
</evidence>
<dbReference type="EMBL" id="LGRX02018636">
    <property type="protein sequence ID" value="KAK3259585.1"/>
    <property type="molecule type" value="Genomic_DNA"/>
</dbReference>